<dbReference type="EMBL" id="BAAANS010000075">
    <property type="protein sequence ID" value="GAA2120887.1"/>
    <property type="molecule type" value="Genomic_DNA"/>
</dbReference>
<dbReference type="GO" id="GO:0016874">
    <property type="term" value="F:ligase activity"/>
    <property type="evidence" value="ECO:0007669"/>
    <property type="project" value="UniProtKB-KW"/>
</dbReference>
<comment type="similarity">
    <text evidence="1">Belongs to the ATP-dependent AMP-binding enzyme family.</text>
</comment>
<evidence type="ECO:0000256" key="2">
    <source>
        <dbReference type="ARBA" id="ARBA00022598"/>
    </source>
</evidence>
<evidence type="ECO:0000259" key="3">
    <source>
        <dbReference type="Pfam" id="PF00501"/>
    </source>
</evidence>
<dbReference type="PANTHER" id="PTHR43201">
    <property type="entry name" value="ACYL-COA SYNTHETASE"/>
    <property type="match status" value="1"/>
</dbReference>
<dbReference type="RefSeq" id="WP_344558201.1">
    <property type="nucleotide sequence ID" value="NZ_BAAANS010000075.1"/>
</dbReference>
<evidence type="ECO:0000313" key="5">
    <source>
        <dbReference type="EMBL" id="GAA2120887.1"/>
    </source>
</evidence>
<feature type="domain" description="AMP-dependent synthetase/ligase" evidence="3">
    <location>
        <begin position="12"/>
        <end position="375"/>
    </location>
</feature>
<accession>A0ABP5JVH2</accession>
<dbReference type="Gene3D" id="3.30.300.30">
    <property type="match status" value="1"/>
</dbReference>
<feature type="domain" description="AMP-binding enzyme C-terminal" evidence="4">
    <location>
        <begin position="426"/>
        <end position="502"/>
    </location>
</feature>
<reference evidence="6" key="1">
    <citation type="journal article" date="2019" name="Int. J. Syst. Evol. Microbiol.">
        <title>The Global Catalogue of Microorganisms (GCM) 10K type strain sequencing project: providing services to taxonomists for standard genome sequencing and annotation.</title>
        <authorList>
            <consortium name="The Broad Institute Genomics Platform"/>
            <consortium name="The Broad Institute Genome Sequencing Center for Infectious Disease"/>
            <person name="Wu L."/>
            <person name="Ma J."/>
        </authorList>
    </citation>
    <scope>NUCLEOTIDE SEQUENCE [LARGE SCALE GENOMIC DNA]</scope>
    <source>
        <strain evidence="6">JCM 14559</strain>
    </source>
</reference>
<evidence type="ECO:0000259" key="4">
    <source>
        <dbReference type="Pfam" id="PF13193"/>
    </source>
</evidence>
<dbReference type="Gene3D" id="3.40.50.12780">
    <property type="entry name" value="N-terminal domain of ligase-like"/>
    <property type="match status" value="1"/>
</dbReference>
<keyword evidence="2 5" id="KW-0436">Ligase</keyword>
<dbReference type="SUPFAM" id="SSF56801">
    <property type="entry name" value="Acetyl-CoA synthetase-like"/>
    <property type="match status" value="1"/>
</dbReference>
<proteinExistence type="inferred from homology"/>
<evidence type="ECO:0000256" key="1">
    <source>
        <dbReference type="ARBA" id="ARBA00006432"/>
    </source>
</evidence>
<name>A0ABP5JVH2_9ACTN</name>
<dbReference type="InterPro" id="IPR025110">
    <property type="entry name" value="AMP-bd_C"/>
</dbReference>
<dbReference type="Pfam" id="PF13193">
    <property type="entry name" value="AMP-binding_C"/>
    <property type="match status" value="1"/>
</dbReference>
<dbReference type="PANTHER" id="PTHR43201:SF5">
    <property type="entry name" value="MEDIUM-CHAIN ACYL-COA LIGASE ACSF2, MITOCHONDRIAL"/>
    <property type="match status" value="1"/>
</dbReference>
<dbReference type="InterPro" id="IPR045851">
    <property type="entry name" value="AMP-bd_C_sf"/>
</dbReference>
<keyword evidence="6" id="KW-1185">Reference proteome</keyword>
<dbReference type="InterPro" id="IPR042099">
    <property type="entry name" value="ANL_N_sf"/>
</dbReference>
<comment type="caution">
    <text evidence="5">The sequence shown here is derived from an EMBL/GenBank/DDBJ whole genome shotgun (WGS) entry which is preliminary data.</text>
</comment>
<protein>
    <submittedName>
        <fullName evidence="5">Fatty acid--CoA ligase</fullName>
    </submittedName>
</protein>
<evidence type="ECO:0000313" key="6">
    <source>
        <dbReference type="Proteomes" id="UP001500897"/>
    </source>
</evidence>
<dbReference type="Proteomes" id="UP001500897">
    <property type="component" value="Unassembled WGS sequence"/>
</dbReference>
<sequence>MGLHLPDAVRLHAREHAGSPALTCEGRTIGYGELDSRTNRLARALLTAAPTGSRIGHLTRTRCESGEILVAAGKAGLVAVPLNWRLAVPELVAVARDAGLRVLIAEPEFLPGALAVRESLPGLLLVVIGEPYDSDTPAYEAWLSAHLDEDPGRGGGADRDEVALQLYTSGTTGAPKGVPLTHGNLRPDAEELDEYRWDADSVALNALPMFHIAGAGWLGVALVSGAHSLMVPDFAPDTTVETMESRGVTHCFLVPSVLHMLTELPDVDRRDFSRLRLIAYGGSPITPALLRRSMAVFGCGFMGKYGMTEAAGAVTQLPPHEHRAEGPGRLRLKSAGRPRGGVEVMIADTATGNPVPPGTVGEIRIRSRHNTAGYWNRPAETAALYAADGWLCTGDGGYLDEDGYLFLTDRIKDMIITGGENVYPAEVESALAEHPAVAEVAVVGVPHDIWGEAVTAAVVPRRGIGRPTEQELIAFARERIASYKKPRRVLFVDELPRNANGKVLRHELLLRISAN</sequence>
<gene>
    <name evidence="5" type="ORF">GCM10009759_70160</name>
</gene>
<organism evidence="5 6">
    <name type="scientific">Kitasatospora saccharophila</name>
    <dbReference type="NCBI Taxonomy" id="407973"/>
    <lineage>
        <taxon>Bacteria</taxon>
        <taxon>Bacillati</taxon>
        <taxon>Actinomycetota</taxon>
        <taxon>Actinomycetes</taxon>
        <taxon>Kitasatosporales</taxon>
        <taxon>Streptomycetaceae</taxon>
        <taxon>Kitasatospora</taxon>
    </lineage>
</organism>
<dbReference type="Pfam" id="PF00501">
    <property type="entry name" value="AMP-binding"/>
    <property type="match status" value="1"/>
</dbReference>
<dbReference type="InterPro" id="IPR000873">
    <property type="entry name" value="AMP-dep_synth/lig_dom"/>
</dbReference>